<comment type="function">
    <text evidence="1">Has a role in a nucleosome assembly pathway that is required for the integrity of heterochromatin and proper chromosome segregation.</text>
</comment>
<feature type="region of interest" description="Disordered" evidence="6">
    <location>
        <begin position="337"/>
        <end position="428"/>
    </location>
</feature>
<feature type="compositionally biased region" description="Basic and acidic residues" evidence="6">
    <location>
        <begin position="2198"/>
        <end position="2225"/>
    </location>
</feature>
<keyword evidence="8" id="KW-1185">Reference proteome</keyword>
<dbReference type="InterPro" id="IPR033053">
    <property type="entry name" value="Hir3/CABIN1"/>
</dbReference>
<evidence type="ECO:0000256" key="5">
    <source>
        <dbReference type="ARBA" id="ARBA00023242"/>
    </source>
</evidence>
<evidence type="ECO:0000256" key="6">
    <source>
        <dbReference type="SAM" id="MobiDB-lite"/>
    </source>
</evidence>
<proteinExistence type="inferred from homology"/>
<feature type="region of interest" description="Disordered" evidence="6">
    <location>
        <begin position="1740"/>
        <end position="1766"/>
    </location>
</feature>
<evidence type="ECO:0000313" key="8">
    <source>
        <dbReference type="Proteomes" id="UP001521184"/>
    </source>
</evidence>
<feature type="compositionally biased region" description="Low complexity" evidence="6">
    <location>
        <begin position="2158"/>
        <end position="2179"/>
    </location>
</feature>
<keyword evidence="5" id="KW-0539">Nucleus</keyword>
<organism evidence="7 8">
    <name type="scientific">Diplodia intermedia</name>
    <dbReference type="NCBI Taxonomy" id="856260"/>
    <lineage>
        <taxon>Eukaryota</taxon>
        <taxon>Fungi</taxon>
        <taxon>Dikarya</taxon>
        <taxon>Ascomycota</taxon>
        <taxon>Pezizomycotina</taxon>
        <taxon>Dothideomycetes</taxon>
        <taxon>Dothideomycetes incertae sedis</taxon>
        <taxon>Botryosphaeriales</taxon>
        <taxon>Botryosphaeriaceae</taxon>
        <taxon>Diplodia</taxon>
    </lineage>
</organism>
<feature type="compositionally biased region" description="Basic residues" evidence="6">
    <location>
        <begin position="2250"/>
        <end position="2261"/>
    </location>
</feature>
<feature type="compositionally biased region" description="Polar residues" evidence="6">
    <location>
        <begin position="837"/>
        <end position="848"/>
    </location>
</feature>
<sequence length="2279" mass="251566">MSMFKAINIESDVESDEEVDDTKEIQIEEALKLYQTALKYHSEGPKSYRDAIEAYKALFDSDIFKYAESLSEYRRSELHGDPDYDFMFQEDHEAGPTQLGGAADSAPNTLPQILHLSYKNHSQFMLEVVEHSLRERQQALLVLDAAASTAAVDVPLRYFAEALDKDDSDLDLWARTASVAALTGSSRITRFCLEAVLDGDDEGLDSIMRLPGLEEGFAGQQLRELVEKLQDTLSLLQQPLSDLRRRKLSAALKRRLAPFSFAPLPGDVKQREALEQALSRPSPHIPLSPIKSDWTHLGDAILNEFLQEQQRLVDPGPGILVTLALSDLPNDTIETQQVSTNTASVEPSADQAKQSSESQVNVEEKDEKAEDTEMKEAGEDKADQESAKIGERASVEAPDRPHASSRKRSTESAGLPESGEGGRGRSKRIRARESIGDANLGSVVATADTSQQHVEDELRQYHEADDWLYEVVGDMLAKLEVKGLKSPKIVRDMLRNKRTDSTKMEESGFKTAAEDLYRILQQLIPQAVPILTGPDSIDMLGSASREAGLNAFLGYTKSSGSEKANRPILDSDCLFKWPPLADTEGRPIKELMWMWLQSMLRPGAFPDPEDARSSYMRHLWSDDLKRIIVQALVNVDDFLFERMHDEVFALDTRILHQQSAGKGQSVSQEDTYLIEMAQTIFELHLDVYSLIKHPTSSVDVSTQILQRERLERWSRLARDAMAHRATDGRNSIIDELDFRHLWTSTFHLSVSDDVSQEYVVTCIEELKAIASLLPGPAIYIPNNAVMPELSAEAAERELTKINMKDCFMKVFQHDEQDPVSVIESLEPILESFDQDDSQPTSRTEVGDSQETDGAMTPEAEGNGAAVDASQDTRPSPLKAMVHFVSSADVSLRLSLWQRLRQAYEAIDYPPKAVSCYLRSIEILVRDIKSDAYSEAGFEQRSAELLKSIKIIDEIFDRILKVATVENVFECIDEAHMRSSLNAIGELLWLLSTVTVFEDLIRVGQIPQPTFEGRFNSAFTAFMGKLHDTMVRGWLLQWRLLCDAMAQDSQHFLKPTEDKFEYLRHVHYAFGIRGFCSASTKALLRLMKDELLKWFKTDDIPDIETRDTVICQVLYDLYGLFCFTNAEDLTEYPSDHDMMDQKTALKIIDFVMYQARKVNVKDLHKTQLGSTIDVVHGYLARTKPSGAEDLLLNKMKYLSFIKSAVNPLDLYRCVIGVGDLSTKPIPVKNARIAARGWYFLMGSIALNRFRSQNQKRQAPVPTEDINIASAFFGQDLEYDSEGWETWYSQAQAYDYQIDEMVAWSAEKVNKGDPELVQHQRTAIHCYSMAVATAIRNADASEDTTNKMAQLYADFGMRIYSSSRDPLSMQAFALKDTEERFFSTHQVMRSVPFAPMTPVAAWKFASGLFRRAIARRPDNWLSHFMLGKCLWKLHEAEEGTIQPRTRPSVGEVVACFTRAIEELPGKKGSRGEPILEPHYKLLSILYKLVQRRELEPGEASEKLQATHYARQVPIISTDDSESPDEWDDYVLKVLKMLRSADKSNWHHRMTARAAHIHYGDPSPADKYMAALTAKTEFSQQVFTKTMQLQVWKPEYERLGRHFVYTTRYTQFFIQLLFETNDRAGMEALAKRVRRRNHEFFEHTKLWQNLCHAYLKMLRRAGQIPEGHEDAVFKSINHEEWTSAAARLEAWCHDPETKSGVLDVLREAMELRRLNNNLMKATLIDDLIGDTYALLYQQVVPTLQPEPEPPAPPTAPPAPAPAPPQAPTYERTNMMSMQNIMNLDGAGANEPPPTAATAAAAGAFGVMSMNNGTLPTTAPTTGTTTPAAIPEATAAAAVPKPRAKGVGRRELMRKADAAVTRPVVAPTTPVTNMPIRASPARPSVAEGAGMVGASGPTALPLAGDAENAGATTDVPAIVGGADVDGAEVGVKSDAMDVDATDAGADADMEGEGEGEVEGDNEGEGEGDGDEIEADVENDQDATVQDITEQDITEQDIMEQDITEQDDPEADAGDDTMVTADEGDGGGDAADVEDIEEPDVDDDENDTLVTAKEEEEDEEEANEEVPPPTSQQSSAATVVGDIKPPSPSSELPSASTEGFSVKPTATIPTVNTPTTTTTLAVPPTTTTTATSTAPASIHDSADDESELSEINDDSDNEDMAEGARAAEQAAAAAAAAVAAAAAAAREEEERKKAKEEEEEEEERARKQEEEEEKAKAEEEKGKPKKAEGKGRRKSAATAPARRARGGGPGSRGGGRGRGRGGRGRGRGGAAAAAGGGEGSASAA</sequence>
<dbReference type="Proteomes" id="UP001521184">
    <property type="component" value="Unassembled WGS sequence"/>
</dbReference>
<feature type="region of interest" description="Disordered" evidence="6">
    <location>
        <begin position="1939"/>
        <end position="2279"/>
    </location>
</feature>
<feature type="compositionally biased region" description="Acidic residues" evidence="6">
    <location>
        <begin position="2017"/>
        <end position="2042"/>
    </location>
</feature>
<feature type="region of interest" description="Disordered" evidence="6">
    <location>
        <begin position="831"/>
        <end position="871"/>
    </location>
</feature>
<evidence type="ECO:0000256" key="3">
    <source>
        <dbReference type="ARBA" id="ARBA00007335"/>
    </source>
</evidence>
<feature type="compositionally biased region" description="Acidic residues" evidence="6">
    <location>
        <begin position="2049"/>
        <end position="2059"/>
    </location>
</feature>
<feature type="compositionally biased region" description="Acidic residues" evidence="6">
    <location>
        <begin position="2137"/>
        <end position="2156"/>
    </location>
</feature>
<reference evidence="7 8" key="1">
    <citation type="journal article" date="2023" name="Plant Dis.">
        <title>First Report of Diplodia intermedia Causing Canker and Dieback Diseases on Apple Trees in Canada.</title>
        <authorList>
            <person name="Ellouze W."/>
            <person name="Ilyukhin E."/>
            <person name="Sulman M."/>
            <person name="Ali S."/>
        </authorList>
    </citation>
    <scope>NUCLEOTIDE SEQUENCE [LARGE SCALE GENOMIC DNA]</scope>
    <source>
        <strain evidence="7 8">M45-28</strain>
    </source>
</reference>
<feature type="compositionally biased region" description="Polar residues" evidence="6">
    <location>
        <begin position="337"/>
        <end position="361"/>
    </location>
</feature>
<gene>
    <name evidence="7" type="primary">HIR3_1</name>
    <name evidence="7" type="ORF">SLS58_001102</name>
</gene>
<dbReference type="PANTHER" id="PTHR15502">
    <property type="entry name" value="CALCINEURIN-BINDING PROTEIN CABIN 1-RELATED"/>
    <property type="match status" value="1"/>
</dbReference>
<feature type="compositionally biased region" description="Basic and acidic residues" evidence="6">
    <location>
        <begin position="362"/>
        <end position="402"/>
    </location>
</feature>
<comment type="subcellular location">
    <subcellularLocation>
        <location evidence="2">Nucleus</location>
    </subcellularLocation>
</comment>
<evidence type="ECO:0000256" key="2">
    <source>
        <dbReference type="ARBA" id="ARBA00004123"/>
    </source>
</evidence>
<dbReference type="EMBL" id="JAKEKT020000004">
    <property type="protein sequence ID" value="KAL1650291.1"/>
    <property type="molecule type" value="Genomic_DNA"/>
</dbReference>
<comment type="similarity">
    <text evidence="3">Belongs to the HIR3 family.</text>
</comment>
<feature type="compositionally biased region" description="Pro residues" evidence="6">
    <location>
        <begin position="1741"/>
        <end position="1763"/>
    </location>
</feature>
<feature type="compositionally biased region" description="Acidic residues" evidence="6">
    <location>
        <begin position="1984"/>
        <end position="2010"/>
    </location>
</feature>
<accession>A0ABR3U2I2</accession>
<feature type="compositionally biased region" description="Acidic residues" evidence="6">
    <location>
        <begin position="1939"/>
        <end position="1976"/>
    </location>
</feature>
<name>A0ABR3U2I2_9PEZI</name>
<feature type="compositionally biased region" description="Gly residues" evidence="6">
    <location>
        <begin position="2269"/>
        <end position="2279"/>
    </location>
</feature>
<comment type="caution">
    <text evidence="7">The sequence shown here is derived from an EMBL/GenBank/DDBJ whole genome shotgun (WGS) entry which is preliminary data.</text>
</comment>
<feature type="compositionally biased region" description="Basic and acidic residues" evidence="6">
    <location>
        <begin position="2180"/>
        <end position="2191"/>
    </location>
</feature>
<evidence type="ECO:0000313" key="7">
    <source>
        <dbReference type="EMBL" id="KAL1650291.1"/>
    </source>
</evidence>
<protein>
    <recommendedName>
        <fullName evidence="4">Histone transcription regulator 3 homolog</fullName>
    </recommendedName>
</protein>
<evidence type="ECO:0000256" key="4">
    <source>
        <dbReference type="ARBA" id="ARBA00014848"/>
    </source>
</evidence>
<feature type="compositionally biased region" description="Low complexity" evidence="6">
    <location>
        <begin position="2099"/>
        <end position="2131"/>
    </location>
</feature>
<evidence type="ECO:0000256" key="1">
    <source>
        <dbReference type="ARBA" id="ARBA00002687"/>
    </source>
</evidence>
<dbReference type="PANTHER" id="PTHR15502:SF7">
    <property type="entry name" value="CALCINEURIN-BINDING PROTEIN CABIN-1"/>
    <property type="match status" value="1"/>
</dbReference>